<organism evidence="1">
    <name type="scientific">Cladocopium goreaui</name>
    <dbReference type="NCBI Taxonomy" id="2562237"/>
    <lineage>
        <taxon>Eukaryota</taxon>
        <taxon>Sar</taxon>
        <taxon>Alveolata</taxon>
        <taxon>Dinophyceae</taxon>
        <taxon>Suessiales</taxon>
        <taxon>Symbiodiniaceae</taxon>
        <taxon>Cladocopium</taxon>
    </lineage>
</organism>
<dbReference type="EMBL" id="CAMXCT010003957">
    <property type="protein sequence ID" value="CAI4007041.1"/>
    <property type="molecule type" value="Genomic_DNA"/>
</dbReference>
<evidence type="ECO:0000313" key="3">
    <source>
        <dbReference type="Proteomes" id="UP001152797"/>
    </source>
</evidence>
<proteinExistence type="predicted"/>
<dbReference type="EMBL" id="CAMXCT020003957">
    <property type="protein sequence ID" value="CAL1160416.1"/>
    <property type="molecule type" value="Genomic_DNA"/>
</dbReference>
<protein>
    <submittedName>
        <fullName evidence="1">Uncharacterized protein</fullName>
    </submittedName>
</protein>
<evidence type="ECO:0000313" key="1">
    <source>
        <dbReference type="EMBL" id="CAI4007041.1"/>
    </source>
</evidence>
<keyword evidence="3" id="KW-1185">Reference proteome</keyword>
<dbReference type="Proteomes" id="UP001152797">
    <property type="component" value="Unassembled WGS sequence"/>
</dbReference>
<reference evidence="2" key="2">
    <citation type="submission" date="2024-04" db="EMBL/GenBank/DDBJ databases">
        <authorList>
            <person name="Chen Y."/>
            <person name="Shah S."/>
            <person name="Dougan E. K."/>
            <person name="Thang M."/>
            <person name="Chan C."/>
        </authorList>
    </citation>
    <scope>NUCLEOTIDE SEQUENCE [LARGE SCALE GENOMIC DNA]</scope>
</reference>
<gene>
    <name evidence="1" type="ORF">C1SCF055_LOCUS32626</name>
</gene>
<dbReference type="EMBL" id="CAMXCT030003957">
    <property type="protein sequence ID" value="CAL4794353.1"/>
    <property type="molecule type" value="Genomic_DNA"/>
</dbReference>
<feature type="non-terminal residue" evidence="1">
    <location>
        <position position="1"/>
    </location>
</feature>
<sequence>DQSSAVLPQIRGKDLLAKRYSSSDTMSEPWTSSDHPMAMLLLDLLDDGMEVFFDRFIRVLLSFVISQQQRHERPKGVTGAACFETACSFSASRSSIAQSGTTCCGSMAVSSRTVLQSRFMPNAFALSLLNPRSIINDADSMAMARGLDLQAWPAYLSTRGSNGCCGKAGIADAGIAIKFQPVRHQHRGRSAIPLHKMKQ</sequence>
<dbReference type="AlphaFoldDB" id="A0A9P1DB24"/>
<accession>A0A9P1DB24</accession>
<comment type="caution">
    <text evidence="1">The sequence shown here is derived from an EMBL/GenBank/DDBJ whole genome shotgun (WGS) entry which is preliminary data.</text>
</comment>
<evidence type="ECO:0000313" key="2">
    <source>
        <dbReference type="EMBL" id="CAL1160416.1"/>
    </source>
</evidence>
<reference evidence="1" key="1">
    <citation type="submission" date="2022-10" db="EMBL/GenBank/DDBJ databases">
        <authorList>
            <person name="Chen Y."/>
            <person name="Dougan E. K."/>
            <person name="Chan C."/>
            <person name="Rhodes N."/>
            <person name="Thang M."/>
        </authorList>
    </citation>
    <scope>NUCLEOTIDE SEQUENCE</scope>
</reference>
<name>A0A9P1DB24_9DINO</name>